<dbReference type="Gene3D" id="3.90.1150.200">
    <property type="match status" value="1"/>
</dbReference>
<evidence type="ECO:0000259" key="1">
    <source>
        <dbReference type="Pfam" id="PF08818"/>
    </source>
</evidence>
<name>A0A846YY35_9ACTN</name>
<dbReference type="EMBL" id="JAAXPI010000006">
    <property type="protein sequence ID" value="NKZ03525.1"/>
    <property type="molecule type" value="Genomic_DNA"/>
</dbReference>
<accession>A0A846YY35</accession>
<sequence length="120" mass="13187">MGKHANVREYMADVPAGLRDVAEKALAVVDAALPGVEVALWHAQPTWSLGEKAGQKPVCFIKAYAKYVTFGLWRGQEIEDASGRLEAMSRQMAGVKLSGLEDVDEELFAGWVRRARALEE</sequence>
<dbReference type="InterPro" id="IPR014922">
    <property type="entry name" value="YdhG-like"/>
</dbReference>
<dbReference type="Proteomes" id="UP000579250">
    <property type="component" value="Unassembled WGS sequence"/>
</dbReference>
<evidence type="ECO:0000313" key="2">
    <source>
        <dbReference type="EMBL" id="NKZ03525.1"/>
    </source>
</evidence>
<feature type="domain" description="YdhG-like" evidence="1">
    <location>
        <begin position="19"/>
        <end position="115"/>
    </location>
</feature>
<protein>
    <submittedName>
        <fullName evidence="2">DUF1801 domain-containing protein</fullName>
    </submittedName>
</protein>
<dbReference type="AlphaFoldDB" id="A0A846YY35"/>
<dbReference type="RefSeq" id="WP_067636817.1">
    <property type="nucleotide sequence ID" value="NZ_JAAXPI010000006.1"/>
</dbReference>
<reference evidence="2 3" key="1">
    <citation type="submission" date="2020-04" db="EMBL/GenBank/DDBJ databases">
        <title>MicrobeNet Type strains.</title>
        <authorList>
            <person name="Nicholson A.C."/>
        </authorList>
    </citation>
    <scope>NUCLEOTIDE SEQUENCE [LARGE SCALE GENOMIC DNA]</scope>
    <source>
        <strain evidence="2 3">ATCC BAA-277</strain>
    </source>
</reference>
<evidence type="ECO:0000313" key="3">
    <source>
        <dbReference type="Proteomes" id="UP000579250"/>
    </source>
</evidence>
<comment type="caution">
    <text evidence="2">The sequence shown here is derived from an EMBL/GenBank/DDBJ whole genome shotgun (WGS) entry which is preliminary data.</text>
</comment>
<proteinExistence type="predicted"/>
<organism evidence="2 3">
    <name type="scientific">Actinomadura latina</name>
    <dbReference type="NCBI Taxonomy" id="163603"/>
    <lineage>
        <taxon>Bacteria</taxon>
        <taxon>Bacillati</taxon>
        <taxon>Actinomycetota</taxon>
        <taxon>Actinomycetes</taxon>
        <taxon>Streptosporangiales</taxon>
        <taxon>Thermomonosporaceae</taxon>
        <taxon>Actinomadura</taxon>
    </lineage>
</organism>
<dbReference type="Pfam" id="PF08818">
    <property type="entry name" value="DUF1801"/>
    <property type="match status" value="1"/>
</dbReference>
<gene>
    <name evidence="2" type="ORF">HGB48_07155</name>
</gene>
<dbReference type="SUPFAM" id="SSF159888">
    <property type="entry name" value="YdhG-like"/>
    <property type="match status" value="1"/>
</dbReference>
<keyword evidence="3" id="KW-1185">Reference proteome</keyword>